<evidence type="ECO:0000313" key="4">
    <source>
        <dbReference type="Proteomes" id="UP001165080"/>
    </source>
</evidence>
<feature type="region of interest" description="Disordered" evidence="1">
    <location>
        <begin position="391"/>
        <end position="417"/>
    </location>
</feature>
<gene>
    <name evidence="3" type="primary">PLEST009621</name>
    <name evidence="3" type="ORF">PLESTB_001155600</name>
</gene>
<reference evidence="3 4" key="1">
    <citation type="journal article" date="2023" name="Commun. Biol.">
        <title>Reorganization of the ancestral sex-determining regions during the evolution of trioecy in Pleodorina starrii.</title>
        <authorList>
            <person name="Takahashi K."/>
            <person name="Suzuki S."/>
            <person name="Kawai-Toyooka H."/>
            <person name="Yamamoto K."/>
            <person name="Hamaji T."/>
            <person name="Ootsuki R."/>
            <person name="Yamaguchi H."/>
            <person name="Kawachi M."/>
            <person name="Higashiyama T."/>
            <person name="Nozaki H."/>
        </authorList>
    </citation>
    <scope>NUCLEOTIDE SEQUENCE [LARGE SCALE GENOMIC DNA]</scope>
    <source>
        <strain evidence="3 4">NIES-4479</strain>
    </source>
</reference>
<sequence>MSTFDDLPPFDSGGLYAHQPGHNPFAAASAEPFPPAEISRVYGTLASRHSLIGPPIADVLDKMFLVPDGAGGASVADPVAAAAAAASSSVARSEFCIAWPPTFPVGGPAEVVELRAAVSLDAAAAAAIGGDAAGGAWAVGAGRDAALAAAAAGCCSRLLAVREDLVVGDERVKVSSGGEASARLRLHSDHPGVTTCILTGEGGVPTLESFEDAAPLMGLPQAARDEAHRLLWRMMHEALPPNHSVLPYDPDAFRSPIDRMAPRLQAALSWAWSHHFRAFAQDFGYLLDCPPPGAACDTSPYAGGPGAAAAFGSPYGTSADDISGVAATATAAAEESAHYQSVLAQMVVFLRDNDMFACLATLLQTAVARGLALVGHDGTWLAATPAANLHSPLQPSSSMPPMLPSPPPRGGAAAATVSSTAVANGGDADASPLAPGDVDDWAVSSACSSPRSEAYIFAAAAATAYDNANDMYDTDDAHDTCDGGVMAAAASAGADGGCLVAADDDDADAEGDAKVESQDAVADSAAVKMSYDEVAAVAPTVMAAPSIAWAAAAAAAVLVMMPLALALMLVLGLETLAAAPPTAAAAAAAAFPRVGVRTGADGGSSWLSWLLILITDAGSTYVVDFVALMAVVVLAFAAATVAAAMCRRRCDSGPHGVGGVGGVGGGVTPRGYDVGSVFVRGAGAVLLALVTWWAAAAASAAAATATAPTAGLAAAAAVAAVAAAAAMVTSRTNRRRDW</sequence>
<keyword evidence="2" id="KW-0472">Membrane</keyword>
<evidence type="ECO:0000256" key="1">
    <source>
        <dbReference type="SAM" id="MobiDB-lite"/>
    </source>
</evidence>
<name>A0A9W6BR21_9CHLO</name>
<protein>
    <submittedName>
        <fullName evidence="3">Uncharacterized protein</fullName>
    </submittedName>
</protein>
<evidence type="ECO:0000313" key="3">
    <source>
        <dbReference type="EMBL" id="GLC56846.1"/>
    </source>
</evidence>
<organism evidence="3 4">
    <name type="scientific">Pleodorina starrii</name>
    <dbReference type="NCBI Taxonomy" id="330485"/>
    <lineage>
        <taxon>Eukaryota</taxon>
        <taxon>Viridiplantae</taxon>
        <taxon>Chlorophyta</taxon>
        <taxon>core chlorophytes</taxon>
        <taxon>Chlorophyceae</taxon>
        <taxon>CS clade</taxon>
        <taxon>Chlamydomonadales</taxon>
        <taxon>Volvocaceae</taxon>
        <taxon>Pleodorina</taxon>
    </lineage>
</organism>
<dbReference type="EMBL" id="BRXU01000017">
    <property type="protein sequence ID" value="GLC56846.1"/>
    <property type="molecule type" value="Genomic_DNA"/>
</dbReference>
<feature type="transmembrane region" description="Helical" evidence="2">
    <location>
        <begin position="709"/>
        <end position="728"/>
    </location>
</feature>
<feature type="transmembrane region" description="Helical" evidence="2">
    <location>
        <begin position="576"/>
        <end position="594"/>
    </location>
</feature>
<keyword evidence="2" id="KW-0812">Transmembrane</keyword>
<comment type="caution">
    <text evidence="3">The sequence shown here is derived from an EMBL/GenBank/DDBJ whole genome shotgun (WGS) entry which is preliminary data.</text>
</comment>
<feature type="compositionally biased region" description="Low complexity" evidence="1">
    <location>
        <begin position="391"/>
        <end position="400"/>
    </location>
</feature>
<keyword evidence="4" id="KW-1185">Reference proteome</keyword>
<proteinExistence type="predicted"/>
<feature type="transmembrane region" description="Helical" evidence="2">
    <location>
        <begin position="606"/>
        <end position="639"/>
    </location>
</feature>
<evidence type="ECO:0000256" key="2">
    <source>
        <dbReference type="SAM" id="Phobius"/>
    </source>
</evidence>
<feature type="transmembrane region" description="Helical" evidence="2">
    <location>
        <begin position="547"/>
        <end position="569"/>
    </location>
</feature>
<accession>A0A9W6BR21</accession>
<feature type="transmembrane region" description="Helical" evidence="2">
    <location>
        <begin position="677"/>
        <end position="703"/>
    </location>
</feature>
<dbReference type="Proteomes" id="UP001165080">
    <property type="component" value="Unassembled WGS sequence"/>
</dbReference>
<keyword evidence="2" id="KW-1133">Transmembrane helix</keyword>
<dbReference type="AlphaFoldDB" id="A0A9W6BR21"/>